<evidence type="ECO:0000259" key="2">
    <source>
        <dbReference type="Pfam" id="PF03428"/>
    </source>
</evidence>
<dbReference type="Pfam" id="PF03428">
    <property type="entry name" value="RP-C"/>
    <property type="match status" value="1"/>
</dbReference>
<feature type="coiled-coil region" evidence="1">
    <location>
        <begin position="215"/>
        <end position="242"/>
    </location>
</feature>
<evidence type="ECO:0000313" key="5">
    <source>
        <dbReference type="Proteomes" id="UP001062901"/>
    </source>
</evidence>
<proteinExistence type="predicted"/>
<evidence type="ECO:0000256" key="1">
    <source>
        <dbReference type="SAM" id="Coils"/>
    </source>
</evidence>
<reference evidence="4" key="1">
    <citation type="submission" date="2013-04" db="EMBL/GenBank/DDBJ databases">
        <title>The genome sequencing project of 58 acetic acid bacteria.</title>
        <authorList>
            <person name="Okamoto-Kainuma A."/>
            <person name="Ishikawa M."/>
            <person name="Umino S."/>
            <person name="Koizumi Y."/>
            <person name="Shiwa Y."/>
            <person name="Yoshikawa H."/>
            <person name="Matsutani M."/>
            <person name="Matsushita K."/>
        </authorList>
    </citation>
    <scope>NUCLEOTIDE SEQUENCE</scope>
    <source>
        <strain evidence="4">DSM 15669</strain>
    </source>
</reference>
<dbReference type="Pfam" id="PF11800">
    <property type="entry name" value="RP-C_C"/>
    <property type="match status" value="1"/>
</dbReference>
<feature type="domain" description="Plasmid replication protein C C-terminal" evidence="3">
    <location>
        <begin position="302"/>
        <end position="400"/>
    </location>
</feature>
<dbReference type="Proteomes" id="UP001062901">
    <property type="component" value="Unassembled WGS sequence"/>
</dbReference>
<accession>A0ABQ0P0T4</accession>
<gene>
    <name evidence="4" type="ORF">AA15669_1640</name>
</gene>
<sequence length="402" mass="45450">MKPEIDLYNRAQRRVTKAMFEAQIRVEMYPMQDVSRSDILTCLRRGRHELGLTRQQVELLCYLSSWTDHKDWSEEGIPICTAHNDDIQLEFDIGRTRVKTLLRVLAEEGWIIYRDSPNGKRYRRRNPKTGQTVYAYGFDLSPLSRRYDELRQAAQAAIERKRETKRLHHAIMTQARRIYALIDAGRDMGLGDDEAAQYGTQAYALTQERGLRSDQALLNALVEKLSALVEALENRLSSLMVVESDPMGSPERPHYTTTNLKTHINVEKDVSKAAEPIEIRSSSVDVPPHPQSPLRGFKATPNFLLHIAPQFREFCSSSRPSQQEIIAAALMASDKLGISRHAWNQGNNVLGSYENAVAIAIIAARQTTGKIKSSGGYLRAMVNRHLEGDLAMDRTLYGLSKG</sequence>
<dbReference type="NCBIfam" id="NF040974">
    <property type="entry name" value="RepABC_RepC"/>
    <property type="match status" value="1"/>
</dbReference>
<dbReference type="InterPro" id="IPR021760">
    <property type="entry name" value="RepC_C"/>
</dbReference>
<dbReference type="RefSeq" id="WP_018981167.1">
    <property type="nucleotide sequence ID" value="NZ_BAQD01000061.1"/>
</dbReference>
<comment type="caution">
    <text evidence="4">The sequence shown here is derived from an EMBL/GenBank/DDBJ whole genome shotgun (WGS) entry which is preliminary data.</text>
</comment>
<protein>
    <submittedName>
        <fullName evidence="4">Replication protein</fullName>
    </submittedName>
</protein>
<name>A0ABQ0P0T4_9PROT</name>
<feature type="domain" description="Plasmid replication protein C N-terminal" evidence="2">
    <location>
        <begin position="13"/>
        <end position="184"/>
    </location>
</feature>
<evidence type="ECO:0000313" key="4">
    <source>
        <dbReference type="EMBL" id="GBQ08056.1"/>
    </source>
</evidence>
<keyword evidence="1" id="KW-0175">Coiled coil</keyword>
<dbReference type="InterPro" id="IPR005090">
    <property type="entry name" value="RepC_N"/>
</dbReference>
<keyword evidence="5" id="KW-1185">Reference proteome</keyword>
<dbReference type="EMBL" id="BAQD01000061">
    <property type="protein sequence ID" value="GBQ08056.1"/>
    <property type="molecule type" value="Genomic_DNA"/>
</dbReference>
<organism evidence="4 5">
    <name type="scientific">Saccharibacter floricola DSM 15669</name>
    <dbReference type="NCBI Taxonomy" id="1123227"/>
    <lineage>
        <taxon>Bacteria</taxon>
        <taxon>Pseudomonadati</taxon>
        <taxon>Pseudomonadota</taxon>
        <taxon>Alphaproteobacteria</taxon>
        <taxon>Acetobacterales</taxon>
        <taxon>Acetobacteraceae</taxon>
        <taxon>Saccharibacter</taxon>
    </lineage>
</organism>
<evidence type="ECO:0000259" key="3">
    <source>
        <dbReference type="Pfam" id="PF11800"/>
    </source>
</evidence>
<dbReference type="InterPro" id="IPR047611">
    <property type="entry name" value="RepABC_RepC"/>
</dbReference>